<reference evidence="3" key="1">
    <citation type="journal article" date="2011" name="Genome Res.">
        <title>Phylogeny-wide analysis of social amoeba genomes highlights ancient origins for complex intercellular communication.</title>
        <authorList>
            <person name="Heidel A.J."/>
            <person name="Lawal H.M."/>
            <person name="Felder M."/>
            <person name="Schilde C."/>
            <person name="Helps N.R."/>
            <person name="Tunggal B."/>
            <person name="Rivero F."/>
            <person name="John U."/>
            <person name="Schleicher M."/>
            <person name="Eichinger L."/>
            <person name="Platzer M."/>
            <person name="Noegel A.A."/>
            <person name="Schaap P."/>
            <person name="Gloeckner G."/>
        </authorList>
    </citation>
    <scope>NUCLEOTIDE SEQUENCE [LARGE SCALE GENOMIC DNA]</scope>
    <source>
        <strain evidence="3">SH3</strain>
    </source>
</reference>
<name>F4Q2M4_CACFS</name>
<dbReference type="Proteomes" id="UP000007797">
    <property type="component" value="Unassembled WGS sequence"/>
</dbReference>
<dbReference type="KEGG" id="dfa:DFA_08487"/>
<accession>F4Q2M4</accession>
<dbReference type="GeneID" id="14869514"/>
<feature type="transmembrane region" description="Helical" evidence="1">
    <location>
        <begin position="244"/>
        <end position="269"/>
    </location>
</feature>
<evidence type="ECO:0000256" key="1">
    <source>
        <dbReference type="SAM" id="Phobius"/>
    </source>
</evidence>
<dbReference type="EMBL" id="GL883021">
    <property type="protein sequence ID" value="EGG17491.1"/>
    <property type="molecule type" value="Genomic_DNA"/>
</dbReference>
<keyword evidence="1" id="KW-0472">Membrane</keyword>
<dbReference type="AlphaFoldDB" id="F4Q2M4"/>
<feature type="transmembrane region" description="Helical" evidence="1">
    <location>
        <begin position="198"/>
        <end position="224"/>
    </location>
</feature>
<evidence type="ECO:0008006" key="4">
    <source>
        <dbReference type="Google" id="ProtNLM"/>
    </source>
</evidence>
<dbReference type="RefSeq" id="XP_004355975.1">
    <property type="nucleotide sequence ID" value="XM_004355922.1"/>
</dbReference>
<feature type="transmembrane region" description="Helical" evidence="1">
    <location>
        <begin position="101"/>
        <end position="118"/>
    </location>
</feature>
<evidence type="ECO:0000313" key="3">
    <source>
        <dbReference type="Proteomes" id="UP000007797"/>
    </source>
</evidence>
<evidence type="ECO:0000313" key="2">
    <source>
        <dbReference type="EMBL" id="EGG17491.1"/>
    </source>
</evidence>
<keyword evidence="1" id="KW-1133">Transmembrane helix</keyword>
<keyword evidence="3" id="KW-1185">Reference proteome</keyword>
<organism evidence="2 3">
    <name type="scientific">Cavenderia fasciculata</name>
    <name type="common">Slime mold</name>
    <name type="synonym">Dictyostelium fasciculatum</name>
    <dbReference type="NCBI Taxonomy" id="261658"/>
    <lineage>
        <taxon>Eukaryota</taxon>
        <taxon>Amoebozoa</taxon>
        <taxon>Evosea</taxon>
        <taxon>Eumycetozoa</taxon>
        <taxon>Dictyostelia</taxon>
        <taxon>Acytosteliales</taxon>
        <taxon>Cavenderiaceae</taxon>
        <taxon>Cavenderia</taxon>
    </lineage>
</organism>
<keyword evidence="1" id="KW-0812">Transmembrane</keyword>
<feature type="transmembrane region" description="Helical" evidence="1">
    <location>
        <begin position="159"/>
        <end position="186"/>
    </location>
</feature>
<dbReference type="OrthoDB" id="21066at2759"/>
<gene>
    <name evidence="2" type="ORF">DFA_08487</name>
</gene>
<dbReference type="OMA" id="FRSECEY"/>
<feature type="transmembrane region" description="Helical" evidence="1">
    <location>
        <begin position="130"/>
        <end position="147"/>
    </location>
</feature>
<sequence length="286" mass="31315">MIDESSSSSSSNTKITRSYDEDDQKVIETTTITSLETSTRTTRLDRFVTFVNNSAPYQYEVLAVVCGILGVILSICSGSLNRDWVEFPSTISTLNSNFNQASGRIFFASLLSAGICFIKSDTVRYSRSWLQAINSSCYISIIVIGLIPTASFNGGRDNLFLIAIHGTAAGYLFFISPIIKFLALSIGQNSKPRTLSTVARLFLTAASSICFVGFVILQSIIWSRGYTDMLTTKSSSSSDSDHPYAIPINIASFTLEGLCAILVFVELVISTKDNEVIESRKNLLFN</sequence>
<protein>
    <recommendedName>
        <fullName evidence="4">Transmembrane protein</fullName>
    </recommendedName>
</protein>
<proteinExistence type="predicted"/>
<feature type="transmembrane region" description="Helical" evidence="1">
    <location>
        <begin position="61"/>
        <end position="81"/>
    </location>
</feature>